<dbReference type="EMBL" id="MBGM01000011">
    <property type="protein sequence ID" value="PDW29555.1"/>
    <property type="molecule type" value="Genomic_DNA"/>
</dbReference>
<reference evidence="2 3" key="1">
    <citation type="journal article" date="2017" name="Gut Pathog.">
        <title>Phylogenomics of Colombian Helicobacter pylori isolates.</title>
        <authorList>
            <person name="Gutierrez-Escobar A.J."/>
            <person name="Trujillo E."/>
            <person name="Acevedo O."/>
            <person name="Bravo M.M."/>
        </authorList>
    </citation>
    <scope>NUCLEOTIDE SEQUENCE [LARGE SCALE GENOMIC DNA]</scope>
    <source>
        <strain evidence="2 3">3076</strain>
    </source>
</reference>
<dbReference type="Proteomes" id="UP000220469">
    <property type="component" value="Unassembled WGS sequence"/>
</dbReference>
<name>A0AB73QKP8_HELPX</name>
<sequence>MNGEFWRKGFSFNTNAFLADENHQTNSSFTCQYPFIIAYKSGVMLDKVTKACYNFLALFCFYSFYMLLLLKIKILKGFYQATPKGVAQSTF</sequence>
<dbReference type="AlphaFoldDB" id="A0AB73QKP8"/>
<protein>
    <submittedName>
        <fullName evidence="2">Uncharacterized protein</fullName>
    </submittedName>
</protein>
<feature type="transmembrane region" description="Helical" evidence="1">
    <location>
        <begin position="53"/>
        <end position="70"/>
    </location>
</feature>
<gene>
    <name evidence="2" type="ORF">BB451_07235</name>
</gene>
<accession>A0AB73QKP8</accession>
<keyword evidence="1" id="KW-1133">Transmembrane helix</keyword>
<organism evidence="2 3">
    <name type="scientific">Helicobacter pylori</name>
    <name type="common">Campylobacter pylori</name>
    <dbReference type="NCBI Taxonomy" id="210"/>
    <lineage>
        <taxon>Bacteria</taxon>
        <taxon>Pseudomonadati</taxon>
        <taxon>Campylobacterota</taxon>
        <taxon>Epsilonproteobacteria</taxon>
        <taxon>Campylobacterales</taxon>
        <taxon>Helicobacteraceae</taxon>
        <taxon>Helicobacter</taxon>
    </lineage>
</organism>
<evidence type="ECO:0000313" key="3">
    <source>
        <dbReference type="Proteomes" id="UP000220469"/>
    </source>
</evidence>
<keyword evidence="1" id="KW-0812">Transmembrane</keyword>
<keyword evidence="1" id="KW-0472">Membrane</keyword>
<proteinExistence type="predicted"/>
<evidence type="ECO:0000313" key="2">
    <source>
        <dbReference type="EMBL" id="PDW29555.1"/>
    </source>
</evidence>
<evidence type="ECO:0000256" key="1">
    <source>
        <dbReference type="SAM" id="Phobius"/>
    </source>
</evidence>
<comment type="caution">
    <text evidence="2">The sequence shown here is derived from an EMBL/GenBank/DDBJ whole genome shotgun (WGS) entry which is preliminary data.</text>
</comment>